<dbReference type="GO" id="GO:1990071">
    <property type="term" value="C:TRAPPII protein complex"/>
    <property type="evidence" value="ECO:0007669"/>
    <property type="project" value="TreeGrafter"/>
</dbReference>
<evidence type="ECO:0000256" key="4">
    <source>
        <dbReference type="ARBA" id="ARBA00022824"/>
    </source>
</evidence>
<feature type="region of interest" description="Disordered" evidence="8">
    <location>
        <begin position="1"/>
        <end position="23"/>
    </location>
</feature>
<evidence type="ECO:0000256" key="6">
    <source>
        <dbReference type="ARBA" id="ARBA00023034"/>
    </source>
</evidence>
<dbReference type="Pfam" id="PF04051">
    <property type="entry name" value="TRAPP"/>
    <property type="match status" value="1"/>
</dbReference>
<keyword evidence="10" id="KW-1185">Reference proteome</keyword>
<dbReference type="PANTHER" id="PTHR20902:SF0">
    <property type="entry name" value="TRAFFICKING PROTEIN PARTICLE COMPLEX SUBUNIT 5"/>
    <property type="match status" value="1"/>
</dbReference>
<keyword evidence="4 7" id="KW-0256">Endoplasmic reticulum</keyword>
<dbReference type="FunFam" id="3.30.1380.20:FF:000002">
    <property type="entry name" value="Trafficking protein particle complex subunit"/>
    <property type="match status" value="1"/>
</dbReference>
<evidence type="ECO:0000256" key="1">
    <source>
        <dbReference type="ARBA" id="ARBA00004240"/>
    </source>
</evidence>
<keyword evidence="6 7" id="KW-0333">Golgi apparatus</keyword>
<name>A0A2T9YP61_9FUNG</name>
<feature type="compositionally biased region" description="Polar residues" evidence="8">
    <location>
        <begin position="1"/>
        <end position="13"/>
    </location>
</feature>
<dbReference type="GO" id="GO:0005783">
    <property type="term" value="C:endoplasmic reticulum"/>
    <property type="evidence" value="ECO:0007669"/>
    <property type="project" value="UniProtKB-SubCell"/>
</dbReference>
<dbReference type="Proteomes" id="UP000245699">
    <property type="component" value="Unassembled WGS sequence"/>
</dbReference>
<sequence length="208" mass="23358">MSSGRNSGLTTDSKLARKAATPSSLEKNINRKRGGEVSLNSFAFLFSEIILYSQNRVLGIQDLEQKLGEIGYRVGIRVYELTMLRERVIKRETRVINVLLYINSVVWKFLFGKPADSLEKSTENKDEYMITDNEPLLSKFISVPKEMASFSPCSFVAGIVEAILDSCQCPARVTAHTVPVDGKPHRTVILMKIDKSVLAREERLDTSK</sequence>
<keyword evidence="5 7" id="KW-0931">ER-Golgi transport</keyword>
<comment type="caution">
    <text evidence="9">The sequence shown here is derived from an EMBL/GenBank/DDBJ whole genome shotgun (WGS) entry which is preliminary data.</text>
</comment>
<gene>
    <name evidence="9" type="ORF">BB559_003087</name>
</gene>
<accession>A0A2T9YP61</accession>
<evidence type="ECO:0000313" key="9">
    <source>
        <dbReference type="EMBL" id="PVU94117.1"/>
    </source>
</evidence>
<proteinExistence type="inferred from homology"/>
<comment type="subunit">
    <text evidence="7">Part of the multisubunit TRAPP (transport protein particle) complex.</text>
</comment>
<dbReference type="GO" id="GO:0006888">
    <property type="term" value="P:endoplasmic reticulum to Golgi vesicle-mediated transport"/>
    <property type="evidence" value="ECO:0007669"/>
    <property type="project" value="TreeGrafter"/>
</dbReference>
<dbReference type="GO" id="GO:1990070">
    <property type="term" value="C:TRAPPI protein complex"/>
    <property type="evidence" value="ECO:0007669"/>
    <property type="project" value="TreeGrafter"/>
</dbReference>
<dbReference type="InterPro" id="IPR007194">
    <property type="entry name" value="TRAPP_component"/>
</dbReference>
<evidence type="ECO:0000256" key="7">
    <source>
        <dbReference type="PIRNR" id="PIRNR017479"/>
    </source>
</evidence>
<dbReference type="PANTHER" id="PTHR20902">
    <property type="entry name" value="41-2 PROTEIN ANTIGEN-RELATED"/>
    <property type="match status" value="1"/>
</dbReference>
<protein>
    <recommendedName>
        <fullName evidence="7">Trafficking protein particle complex subunit</fullName>
    </recommendedName>
</protein>
<dbReference type="Gene3D" id="3.30.1380.20">
    <property type="entry name" value="Trafficking protein particle complex subunit 3"/>
    <property type="match status" value="1"/>
</dbReference>
<dbReference type="InterPro" id="IPR016696">
    <property type="entry name" value="TRAPP-I_su5"/>
</dbReference>
<dbReference type="OrthoDB" id="10254842at2759"/>
<dbReference type="InterPro" id="IPR024096">
    <property type="entry name" value="NO_sig/Golgi_transp_ligand-bd"/>
</dbReference>
<evidence type="ECO:0000256" key="2">
    <source>
        <dbReference type="ARBA" id="ARBA00006218"/>
    </source>
</evidence>
<evidence type="ECO:0000256" key="5">
    <source>
        <dbReference type="ARBA" id="ARBA00022892"/>
    </source>
</evidence>
<dbReference type="PIRSF" id="PIRSF017479">
    <property type="entry name" value="TRAPP_I_complex_Trs31"/>
    <property type="match status" value="1"/>
</dbReference>
<dbReference type="STRING" id="61424.A0A2T9YP61"/>
<reference evidence="9 10" key="1">
    <citation type="journal article" date="2018" name="MBio">
        <title>Comparative Genomics Reveals the Core Gene Toolbox for the Fungus-Insect Symbiosis.</title>
        <authorList>
            <person name="Wang Y."/>
            <person name="Stata M."/>
            <person name="Wang W."/>
            <person name="Stajich J.E."/>
            <person name="White M.M."/>
            <person name="Moncalvo J.M."/>
        </authorList>
    </citation>
    <scope>NUCLEOTIDE SEQUENCE [LARGE SCALE GENOMIC DNA]</scope>
    <source>
        <strain evidence="9 10">AUS-77-4</strain>
    </source>
</reference>
<dbReference type="SUPFAM" id="SSF111126">
    <property type="entry name" value="Ligand-binding domain in the NO signalling and Golgi transport"/>
    <property type="match status" value="1"/>
</dbReference>
<dbReference type="AlphaFoldDB" id="A0A2T9YP61"/>
<organism evidence="9 10">
    <name type="scientific">Furculomyces boomerangus</name>
    <dbReference type="NCBI Taxonomy" id="61424"/>
    <lineage>
        <taxon>Eukaryota</taxon>
        <taxon>Fungi</taxon>
        <taxon>Fungi incertae sedis</taxon>
        <taxon>Zoopagomycota</taxon>
        <taxon>Kickxellomycotina</taxon>
        <taxon>Harpellomycetes</taxon>
        <taxon>Harpellales</taxon>
        <taxon>Harpellaceae</taxon>
        <taxon>Furculomyces</taxon>
    </lineage>
</organism>
<dbReference type="GO" id="GO:1990072">
    <property type="term" value="C:TRAPPIII protein complex"/>
    <property type="evidence" value="ECO:0007669"/>
    <property type="project" value="TreeGrafter"/>
</dbReference>
<dbReference type="EMBL" id="MBFT01000273">
    <property type="protein sequence ID" value="PVU94117.1"/>
    <property type="molecule type" value="Genomic_DNA"/>
</dbReference>
<dbReference type="CDD" id="cd14943">
    <property type="entry name" value="TRAPPC5_Trs31"/>
    <property type="match status" value="1"/>
</dbReference>
<comment type="subcellular location">
    <subcellularLocation>
        <location evidence="1">Endoplasmic reticulum</location>
    </subcellularLocation>
    <subcellularLocation>
        <location evidence="7">Golgi apparatus</location>
        <location evidence="7">cis-Golgi network</location>
    </subcellularLocation>
</comment>
<evidence type="ECO:0000256" key="3">
    <source>
        <dbReference type="ARBA" id="ARBA00022448"/>
    </source>
</evidence>
<evidence type="ECO:0000313" key="10">
    <source>
        <dbReference type="Proteomes" id="UP000245699"/>
    </source>
</evidence>
<evidence type="ECO:0000256" key="8">
    <source>
        <dbReference type="SAM" id="MobiDB-lite"/>
    </source>
</evidence>
<keyword evidence="3 7" id="KW-0813">Transport</keyword>
<comment type="similarity">
    <text evidence="2 7">Belongs to the TRAPP small subunits family. BET3 subfamily.</text>
</comment>